<dbReference type="CDD" id="cd03496">
    <property type="entry name" value="SQR_TypeC_CybS"/>
    <property type="match status" value="1"/>
</dbReference>
<evidence type="ECO:0000256" key="12">
    <source>
        <dbReference type="ARBA" id="ARBA00022982"/>
    </source>
</evidence>
<dbReference type="InterPro" id="IPR028002">
    <property type="entry name" value="Myb_DNA-bind_5"/>
</dbReference>
<dbReference type="GO" id="GO:0006099">
    <property type="term" value="P:tricarboxylic acid cycle"/>
    <property type="evidence" value="ECO:0007669"/>
    <property type="project" value="UniProtKB-KW"/>
</dbReference>
<feature type="domain" description="Myb-like" evidence="21">
    <location>
        <begin position="10"/>
        <end position="80"/>
    </location>
</feature>
<comment type="similarity">
    <text evidence="3">Belongs to the CybS family.</text>
</comment>
<organism evidence="22">
    <name type="scientific">Xenopus tropicalis</name>
    <name type="common">Western clawed frog</name>
    <name type="synonym">Silurana tropicalis</name>
    <dbReference type="NCBI Taxonomy" id="8364"/>
    <lineage>
        <taxon>Eukaryota</taxon>
        <taxon>Metazoa</taxon>
        <taxon>Chordata</taxon>
        <taxon>Craniata</taxon>
        <taxon>Vertebrata</taxon>
        <taxon>Euteleostomi</taxon>
        <taxon>Amphibia</taxon>
        <taxon>Batrachia</taxon>
        <taxon>Anura</taxon>
        <taxon>Pipoidea</taxon>
        <taxon>Pipidae</taxon>
        <taxon>Xenopodinae</taxon>
        <taxon>Xenopus</taxon>
        <taxon>Silurana</taxon>
    </lineage>
</organism>
<keyword evidence="10" id="KW-0999">Mitochondrion inner membrane</keyword>
<evidence type="ECO:0000256" key="19">
    <source>
        <dbReference type="PIRSR" id="PIRSR607992-1"/>
    </source>
</evidence>
<evidence type="ECO:0000256" key="1">
    <source>
        <dbReference type="ARBA" id="ARBA00004448"/>
    </source>
</evidence>
<dbReference type="Pfam" id="PF13873">
    <property type="entry name" value="Myb_DNA-bind_5"/>
    <property type="match status" value="1"/>
</dbReference>
<keyword evidence="14 20" id="KW-0408">Iron</keyword>
<evidence type="ECO:0000256" key="3">
    <source>
        <dbReference type="ARBA" id="ARBA00007294"/>
    </source>
</evidence>
<name>A0A803K3P5_XENTR</name>
<dbReference type="PANTHER" id="PTHR13337:SF2">
    <property type="entry name" value="SUCCINATE DEHYDROGENASE [UBIQUINONE] CYTOCHROME B SMALL SUBUNIT, MITOCHONDRIAL"/>
    <property type="match status" value="1"/>
</dbReference>
<comment type="subcellular location">
    <subcellularLocation>
        <location evidence="1">Mitochondrion inner membrane</location>
        <topology evidence="1">Multi-pass membrane protein</topology>
    </subcellularLocation>
</comment>
<evidence type="ECO:0000256" key="16">
    <source>
        <dbReference type="ARBA" id="ARBA00023136"/>
    </source>
</evidence>
<dbReference type="GO" id="GO:0046872">
    <property type="term" value="F:metal ion binding"/>
    <property type="evidence" value="ECO:0007669"/>
    <property type="project" value="UniProtKB-KW"/>
</dbReference>
<evidence type="ECO:0000256" key="2">
    <source>
        <dbReference type="ARBA" id="ARBA00005163"/>
    </source>
</evidence>
<dbReference type="Gene3D" id="1.10.10.60">
    <property type="entry name" value="Homeodomain-like"/>
    <property type="match status" value="1"/>
</dbReference>
<dbReference type="PROSITE" id="PS50090">
    <property type="entry name" value="MYB_LIKE"/>
    <property type="match status" value="1"/>
</dbReference>
<gene>
    <name evidence="22" type="primary">sdhd</name>
</gene>
<keyword evidence="12" id="KW-0249">Electron transport</keyword>
<dbReference type="Xenbase" id="XB-GENE-5855162">
    <property type="gene designation" value="sdhd"/>
</dbReference>
<comment type="function">
    <text evidence="18">Membrane-anchoring subunit of succinate dehydrogenase (SDH) that is involved in complex II of the mitochondrial electron transport chain and is responsible for transferring electrons from succinate to ubiquinone (coenzyme Q). SDH also oxidizes malate to the non-canonical enol form of oxaloacetate, enol-oxaloacetate. Enol-oxaloacetate, which is a potent inhibitor of the succinate dehydrogenase activity, is further isomerized into keto-oxaloacetate.</text>
</comment>
<keyword evidence="11" id="KW-0809">Transit peptide</keyword>
<dbReference type="InterPro" id="IPR034804">
    <property type="entry name" value="SQR/QFR_C/D"/>
</dbReference>
<evidence type="ECO:0000256" key="8">
    <source>
        <dbReference type="ARBA" id="ARBA00022692"/>
    </source>
</evidence>
<keyword evidence="9 20" id="KW-0479">Metal-binding</keyword>
<accession>A0A803K3P5</accession>
<keyword evidence="13" id="KW-1133">Transmembrane helix</keyword>
<dbReference type="FunFam" id="1.20.1300.10:FF:000009">
    <property type="entry name" value="Succinate dehydrogenase [ubiquinone] cytochrome b small subunit, mitochondrial"/>
    <property type="match status" value="1"/>
</dbReference>
<protein>
    <recommendedName>
        <fullName evidence="17">Malate dehydrogenase [quinone] cytochrome b small subunit</fullName>
    </recommendedName>
</protein>
<evidence type="ECO:0000256" key="11">
    <source>
        <dbReference type="ARBA" id="ARBA00022946"/>
    </source>
</evidence>
<dbReference type="Pfam" id="PF05328">
    <property type="entry name" value="CybS"/>
    <property type="match status" value="1"/>
</dbReference>
<evidence type="ECO:0000256" key="6">
    <source>
        <dbReference type="ARBA" id="ARBA00022532"/>
    </source>
</evidence>
<dbReference type="GeneTree" id="ENSGT00390000010003"/>
<evidence type="ECO:0000256" key="4">
    <source>
        <dbReference type="ARBA" id="ARBA00011758"/>
    </source>
</evidence>
<evidence type="ECO:0000256" key="17">
    <source>
        <dbReference type="ARBA" id="ARBA00044997"/>
    </source>
</evidence>
<evidence type="ECO:0000256" key="10">
    <source>
        <dbReference type="ARBA" id="ARBA00022792"/>
    </source>
</evidence>
<evidence type="ECO:0000256" key="15">
    <source>
        <dbReference type="ARBA" id="ARBA00023128"/>
    </source>
</evidence>
<keyword evidence="16" id="KW-0472">Membrane</keyword>
<feature type="binding site" description="axial binding residue" evidence="20">
    <location>
        <position position="261"/>
    </location>
    <ligand>
        <name>heme b</name>
        <dbReference type="ChEBI" id="CHEBI:60344"/>
        <note>ligand shared with SDHC</note>
    </ligand>
    <ligandPart>
        <name>Fe</name>
        <dbReference type="ChEBI" id="CHEBI:18248"/>
    </ligandPart>
</feature>
<dbReference type="Bgee" id="ENSXETG00000027683">
    <property type="expression patterns" value="Expressed in skeletal muscle tissue and 18 other cell types or tissues"/>
</dbReference>
<feature type="binding site" evidence="19">
    <location>
        <position position="273"/>
    </location>
    <ligand>
        <name>a ubiquinone</name>
        <dbReference type="ChEBI" id="CHEBI:16389"/>
        <note>ligand shared with IP/SDHB</note>
    </ligand>
</feature>
<evidence type="ECO:0000313" key="22">
    <source>
        <dbReference type="Ensembl" id="ENSXETP00000114969"/>
    </source>
</evidence>
<keyword evidence="6" id="KW-0816">Tricarboxylic acid cycle</keyword>
<evidence type="ECO:0000259" key="21">
    <source>
        <dbReference type="PROSITE" id="PS50090"/>
    </source>
</evidence>
<dbReference type="Gene3D" id="1.20.1300.10">
    <property type="entry name" value="Fumarate reductase/succinate dehydrogenase, transmembrane subunit"/>
    <property type="match status" value="1"/>
</dbReference>
<evidence type="ECO:0000256" key="20">
    <source>
        <dbReference type="PIRSR" id="PIRSR607992-2"/>
    </source>
</evidence>
<dbReference type="PANTHER" id="PTHR13337">
    <property type="entry name" value="SUCCINATE DEHYDROGENASE"/>
    <property type="match status" value="1"/>
</dbReference>
<evidence type="ECO:0000256" key="13">
    <source>
        <dbReference type="ARBA" id="ARBA00022989"/>
    </source>
</evidence>
<evidence type="ECO:0000256" key="9">
    <source>
        <dbReference type="ARBA" id="ARBA00022723"/>
    </source>
</evidence>
<evidence type="ECO:0000256" key="14">
    <source>
        <dbReference type="ARBA" id="ARBA00023004"/>
    </source>
</evidence>
<evidence type="ECO:0000256" key="5">
    <source>
        <dbReference type="ARBA" id="ARBA00022448"/>
    </source>
</evidence>
<dbReference type="Ensembl" id="ENSXETT00000120413">
    <property type="protein sequence ID" value="ENSXETP00000114969"/>
    <property type="gene ID" value="ENSXETG00000027683"/>
</dbReference>
<keyword evidence="5" id="KW-0813">Transport</keyword>
<dbReference type="AlphaFoldDB" id="A0A803K3P5"/>
<dbReference type="InterPro" id="IPR001005">
    <property type="entry name" value="SANT/Myb"/>
</dbReference>
<proteinExistence type="inferred from homology"/>
<reference evidence="22" key="1">
    <citation type="journal article" date="2010" name="Science">
        <title>The genome of the Western clawed frog Xenopus tropicalis.</title>
        <authorList>
            <person name="Hellsten U."/>
            <person name="Harland R.M."/>
            <person name="Gilchrist M.J."/>
            <person name="Hendrix D."/>
            <person name="Jurka J."/>
            <person name="Kapitonov V."/>
            <person name="Ovcharenko I."/>
            <person name="Putnam N.H."/>
            <person name="Shu S."/>
            <person name="Taher L."/>
            <person name="Blitz I.L."/>
            <person name="Blumberg B."/>
            <person name="Dichmann D.S."/>
            <person name="Dubchak I."/>
            <person name="Amaya E."/>
            <person name="Detter J.C."/>
            <person name="Fletcher R."/>
            <person name="Gerhard D.S."/>
            <person name="Goodstein D."/>
            <person name="Graves T."/>
            <person name="Grigoriev I.V."/>
            <person name="Grimwood J."/>
            <person name="Kawashima T."/>
            <person name="Lindquist E."/>
            <person name="Lucas S.M."/>
            <person name="Mead P.E."/>
            <person name="Mitros T."/>
            <person name="Ogino H."/>
            <person name="Ohta Y."/>
            <person name="Poliakov A.V."/>
            <person name="Pollet N."/>
            <person name="Robert J."/>
            <person name="Salamov A."/>
            <person name="Sater A.K."/>
            <person name="Schmutz J."/>
            <person name="Terry A."/>
            <person name="Vize P.D."/>
            <person name="Warren W.C."/>
            <person name="Wells D."/>
            <person name="Wills A."/>
            <person name="Wilson R.K."/>
            <person name="Zimmerman L.B."/>
            <person name="Zorn A.M."/>
            <person name="Grainger R."/>
            <person name="Grammer T."/>
            <person name="Khokha M.K."/>
            <person name="Richardson P.M."/>
            <person name="Rokhsar D.S."/>
        </authorList>
    </citation>
    <scope>NUCLEOTIDE SEQUENCE [LARGE SCALE GENOMIC DNA]</scope>
    <source>
        <strain evidence="22">Nigerian</strain>
    </source>
</reference>
<evidence type="ECO:0000256" key="7">
    <source>
        <dbReference type="ARBA" id="ARBA00022617"/>
    </source>
</evidence>
<comment type="pathway">
    <text evidence="2">Carbohydrate metabolism; tricarboxylic acid cycle.</text>
</comment>
<reference evidence="22" key="2">
    <citation type="submission" date="2021-03" db="UniProtKB">
        <authorList>
            <consortium name="Ensembl"/>
        </authorList>
    </citation>
    <scope>IDENTIFICATION</scope>
</reference>
<keyword evidence="7" id="KW-0349">Heme</keyword>
<dbReference type="InterPro" id="IPR007992">
    <property type="entry name" value="CybS"/>
</dbReference>
<evidence type="ECO:0000256" key="18">
    <source>
        <dbReference type="ARBA" id="ARBA00045847"/>
    </source>
</evidence>
<keyword evidence="15" id="KW-0496">Mitochondrion</keyword>
<comment type="subunit">
    <text evidence="4">Component of complex II composed of four subunits: the flavoprotein (FP) SDHA, iron-sulfur protein (IP) SDHB, and a cytochrome b560 composed of SDHC and SDHD.</text>
</comment>
<sequence length="318" mass="35410">MDKSDSCKATPKRRKKRFSDREDHALVDEIVAHHGELFGKTTCNALRRALIWESVAKKVNDAGETKRSVMECKKRWSDYKRKVKRTINHFKMNASVTGILEPLDSFLSGRQMHVAHIFHLNSDDQNAIQILSDTSYLDEAPDGHKCQYVNENSMDVVDLLSISSMNSDHQDNFPLSQPCDIASAFKSLLIRPVPCLTQDHHMVQTSQIHTSPNHHAGSKAASMHWTSERALSVALLGLLPAAYLYPGAAMDYSLAAALTLHGHWGLGQVVTDYVHGDAKIKMANTSLFALSALTFAGLCYFNYHDVGICKAVSMLWSL</sequence>
<dbReference type="GO" id="GO:0005743">
    <property type="term" value="C:mitochondrial inner membrane"/>
    <property type="evidence" value="ECO:0007669"/>
    <property type="project" value="UniProtKB-SubCell"/>
</dbReference>
<keyword evidence="8" id="KW-0812">Transmembrane</keyword>